<protein>
    <recommendedName>
        <fullName evidence="4">Phospholipase/carboxylesterase/thioesterase domain-containing protein</fullName>
    </recommendedName>
</protein>
<dbReference type="SUPFAM" id="SSF53474">
    <property type="entry name" value="alpha/beta-Hydrolases"/>
    <property type="match status" value="2"/>
</dbReference>
<dbReference type="AlphaFoldDB" id="A0A6C2UTH2"/>
<dbReference type="InterPro" id="IPR029058">
    <property type="entry name" value="AB_hydrolase_fold"/>
</dbReference>
<keyword evidence="1" id="KW-0732">Signal</keyword>
<dbReference type="PANTHER" id="PTHR22946">
    <property type="entry name" value="DIENELACTONE HYDROLASE DOMAIN-CONTAINING PROTEIN-RELATED"/>
    <property type="match status" value="1"/>
</dbReference>
<name>A0A6C2UTH2_9BACT</name>
<accession>A0A6C2UTH2</accession>
<proteinExistence type="predicted"/>
<gene>
    <name evidence="2" type="ORF">SCARR_04288</name>
</gene>
<reference evidence="2 3" key="1">
    <citation type="submission" date="2019-04" db="EMBL/GenBank/DDBJ databases">
        <authorList>
            <person name="Van Vliet M D."/>
        </authorList>
    </citation>
    <scope>NUCLEOTIDE SEQUENCE [LARGE SCALE GENOMIC DNA]</scope>
    <source>
        <strain evidence="2 3">F21</strain>
    </source>
</reference>
<dbReference type="Proteomes" id="UP000346198">
    <property type="component" value="Unassembled WGS sequence"/>
</dbReference>
<feature type="signal peptide" evidence="1">
    <location>
        <begin position="1"/>
        <end position="18"/>
    </location>
</feature>
<keyword evidence="3" id="KW-1185">Reference proteome</keyword>
<organism evidence="2 3">
    <name type="scientific">Pontiella sulfatireligans</name>
    <dbReference type="NCBI Taxonomy" id="2750658"/>
    <lineage>
        <taxon>Bacteria</taxon>
        <taxon>Pseudomonadati</taxon>
        <taxon>Kiritimatiellota</taxon>
        <taxon>Kiritimatiellia</taxon>
        <taxon>Kiritimatiellales</taxon>
        <taxon>Pontiellaceae</taxon>
        <taxon>Pontiella</taxon>
    </lineage>
</organism>
<dbReference type="InterPro" id="IPR050261">
    <property type="entry name" value="FrsA_esterase"/>
</dbReference>
<dbReference type="RefSeq" id="WP_136063605.1">
    <property type="nucleotide sequence ID" value="NZ_CAAHFH010000002.1"/>
</dbReference>
<evidence type="ECO:0000313" key="2">
    <source>
        <dbReference type="EMBL" id="VGO22206.1"/>
    </source>
</evidence>
<sequence>MKAFYLAILFFTGGFCFAQEAEFMTLSPATTISNAAPGETGITYHVYVPTTFKQDNPPPLIIAFSPGGKGHQIMTKLKPSAEKAGWLLVGVDKLRNGMKDEALETQMEDEVLDDIFRRIPHNPQRIYLSGFSGGAMRAYGITARRKEPYAGVIAYGGWLGGDDYQELPFRESMAVAIINGVNDKGANKWDEIDSATLKKRNCRIQKFTHPGGHKIAPSDVKDAVLQWLQEDWEAMSHKKILPIKPGTTYYVNFPELGQTWKDEPAKAGIYFPTDYSPDKTYPMLVWFGGGAGTNNPKKAAAITEGKGYICIALPYRTDKGEEAGGWQTPWPYYQTMLKKLETLAPNADPQKRVAGGYSSGGAAVMHQLGHSNEAFQNYFHAFIPAGAGWPMGGLESIKGRPMLAIIGANDKRRVNFEKLDEAAREAGVDITFLVLEGVGHKFPETSYPQVREWLRQKVEMPYIK</sequence>
<dbReference type="Gene3D" id="3.40.50.1820">
    <property type="entry name" value="alpha/beta hydrolase"/>
    <property type="match status" value="2"/>
</dbReference>
<dbReference type="EMBL" id="CAAHFH010000002">
    <property type="protein sequence ID" value="VGO22206.1"/>
    <property type="molecule type" value="Genomic_DNA"/>
</dbReference>
<evidence type="ECO:0000313" key="3">
    <source>
        <dbReference type="Proteomes" id="UP000346198"/>
    </source>
</evidence>
<evidence type="ECO:0000256" key="1">
    <source>
        <dbReference type="SAM" id="SignalP"/>
    </source>
</evidence>
<feature type="chain" id="PRO_5025360480" description="Phospholipase/carboxylesterase/thioesterase domain-containing protein" evidence="1">
    <location>
        <begin position="19"/>
        <end position="464"/>
    </location>
</feature>
<evidence type="ECO:0008006" key="4">
    <source>
        <dbReference type="Google" id="ProtNLM"/>
    </source>
</evidence>